<dbReference type="Gene3D" id="1.20.120.30">
    <property type="entry name" value="Aspartate receptor, ligand-binding domain"/>
    <property type="match status" value="1"/>
</dbReference>
<dbReference type="EMBL" id="LR590464">
    <property type="protein sequence ID" value="VTP68048.1"/>
    <property type="molecule type" value="Genomic_DNA"/>
</dbReference>
<evidence type="ECO:0000256" key="11">
    <source>
        <dbReference type="PROSITE-ProRule" id="PRU00284"/>
    </source>
</evidence>
<name>A0A4U9HU03_9ENTR</name>
<keyword evidence="2" id="KW-1003">Cell membrane</keyword>
<dbReference type="PROSITE" id="PS50111">
    <property type="entry name" value="CHEMOTAXIS_TRANSDUC_2"/>
    <property type="match status" value="1"/>
</dbReference>
<evidence type="ECO:0000256" key="9">
    <source>
        <dbReference type="ARBA" id="ARBA00023224"/>
    </source>
</evidence>
<dbReference type="Pfam" id="PF00672">
    <property type="entry name" value="HAMP"/>
    <property type="match status" value="1"/>
</dbReference>
<evidence type="ECO:0000259" key="14">
    <source>
        <dbReference type="PROSITE" id="PS50885"/>
    </source>
</evidence>
<evidence type="ECO:0000256" key="10">
    <source>
        <dbReference type="ARBA" id="ARBA00029447"/>
    </source>
</evidence>
<protein>
    <submittedName>
        <fullName evidence="15">Serine chemoreceptor protein</fullName>
    </submittedName>
</protein>
<dbReference type="STRING" id="83655.APT61_11475"/>
<keyword evidence="15" id="KW-0675">Receptor</keyword>
<dbReference type="GO" id="GO:0005886">
    <property type="term" value="C:plasma membrane"/>
    <property type="evidence" value="ECO:0007669"/>
    <property type="project" value="UniProtKB-SubCell"/>
</dbReference>
<keyword evidence="5" id="KW-0997">Cell inner membrane</keyword>
<evidence type="ECO:0000256" key="1">
    <source>
        <dbReference type="ARBA" id="ARBA00004429"/>
    </source>
</evidence>
<keyword evidence="8 12" id="KW-0472">Membrane</keyword>
<evidence type="ECO:0000313" key="15">
    <source>
        <dbReference type="EMBL" id="VTP68048.1"/>
    </source>
</evidence>
<evidence type="ECO:0000313" key="16">
    <source>
        <dbReference type="Proteomes" id="UP000310719"/>
    </source>
</evidence>
<dbReference type="PANTHER" id="PTHR43531:SF14">
    <property type="entry name" value="METHYL-ACCEPTING CHEMOTAXIS PROTEIN I-RELATED"/>
    <property type="match status" value="1"/>
</dbReference>
<sequence length="529" mass="57715">MNDIMNLTKIIRRFIPRQFGLLAGIFCIIGLFSALQISSSVLLSVSLRDAQHNEQRNQMAYMQQAKVDQARISLLAASDLLNRAGVYFMQDKETGSDGSWHSLMDEAQQALRDSQQAWQAWQAMQPPRDEALLNSYQLFFDAIREQADGLVNSQSIDAFFAVPAQAFQADFNDNYARYQQASAQRVAEGRQSLTASLSSLQFLFLLAPVVLLAIAVAVWFAMSRWVIVPLRRLIAHINLLAAGDLSSPPPGVKRFNREMAQLGDSVDTLQQGLQQLVTQVSEATTSMVSNIGSLAQGNQKLYHQSARQAQELKEVTAHIADLETHVEGNSGYARLASSRADEARAMAAGGDRMMETVNASMAAIVERSAEMRGIVAIIDNVAFQTNILALNAAIEAAHAGNQGRGFAVVAREVGLLARKSSHSTQTIQQLINHSLQGIEDGSKAVTRLEDNLQQVIGLVGNLCSLLNEISVATLSQGDSIHRMTGQLQALNQVAHQTDELVNTASVASQRLHDESGLLLQAVSRFRLPA</sequence>
<proteinExistence type="inferred from homology"/>
<accession>A0A4U9HU03</accession>
<feature type="domain" description="Methyl-accepting transducer" evidence="13">
    <location>
        <begin position="283"/>
        <end position="512"/>
    </location>
</feature>
<dbReference type="GO" id="GO:0006935">
    <property type="term" value="P:chemotaxis"/>
    <property type="evidence" value="ECO:0007669"/>
    <property type="project" value="UniProtKB-KW"/>
</dbReference>
<dbReference type="SMART" id="SM00283">
    <property type="entry name" value="MA"/>
    <property type="match status" value="1"/>
</dbReference>
<dbReference type="GO" id="GO:0004888">
    <property type="term" value="F:transmembrane signaling receptor activity"/>
    <property type="evidence" value="ECO:0007669"/>
    <property type="project" value="InterPro"/>
</dbReference>
<evidence type="ECO:0000256" key="7">
    <source>
        <dbReference type="ARBA" id="ARBA00022989"/>
    </source>
</evidence>
<keyword evidence="6 12" id="KW-0812">Transmembrane</keyword>
<evidence type="ECO:0000256" key="6">
    <source>
        <dbReference type="ARBA" id="ARBA00022692"/>
    </source>
</evidence>
<dbReference type="SMART" id="SM00304">
    <property type="entry name" value="HAMP"/>
    <property type="match status" value="2"/>
</dbReference>
<dbReference type="InterPro" id="IPR004089">
    <property type="entry name" value="MCPsignal_dom"/>
</dbReference>
<feature type="transmembrane region" description="Helical" evidence="12">
    <location>
        <begin position="200"/>
        <end position="222"/>
    </location>
</feature>
<feature type="domain" description="HAMP" evidence="14">
    <location>
        <begin position="224"/>
        <end position="278"/>
    </location>
</feature>
<dbReference type="Pfam" id="PF02203">
    <property type="entry name" value="TarH"/>
    <property type="match status" value="1"/>
</dbReference>
<reference evidence="15 16" key="1">
    <citation type="submission" date="2019-05" db="EMBL/GenBank/DDBJ databases">
        <authorList>
            <consortium name="Pathogen Informatics"/>
        </authorList>
    </citation>
    <scope>NUCLEOTIDE SEQUENCE [LARGE SCALE GENOMIC DNA]</scope>
    <source>
        <strain evidence="15 16">NCTC13032</strain>
    </source>
</reference>
<dbReference type="Gene3D" id="1.10.287.950">
    <property type="entry name" value="Methyl-accepting chemotaxis protein"/>
    <property type="match status" value="1"/>
</dbReference>
<evidence type="ECO:0000256" key="2">
    <source>
        <dbReference type="ARBA" id="ARBA00022475"/>
    </source>
</evidence>
<dbReference type="GO" id="GO:0007165">
    <property type="term" value="P:signal transduction"/>
    <property type="evidence" value="ECO:0007669"/>
    <property type="project" value="UniProtKB-KW"/>
</dbReference>
<keyword evidence="7 12" id="KW-1133">Transmembrane helix</keyword>
<evidence type="ECO:0000256" key="12">
    <source>
        <dbReference type="SAM" id="Phobius"/>
    </source>
</evidence>
<dbReference type="AlphaFoldDB" id="A0A4U9HU03"/>
<dbReference type="Pfam" id="PF00015">
    <property type="entry name" value="MCPsignal"/>
    <property type="match status" value="1"/>
</dbReference>
<comment type="similarity">
    <text evidence="10">Belongs to the methyl-accepting chemotaxis (MCP) protein family.</text>
</comment>
<dbReference type="PRINTS" id="PR00260">
    <property type="entry name" value="CHEMTRNSDUCR"/>
</dbReference>
<evidence type="ECO:0000259" key="13">
    <source>
        <dbReference type="PROSITE" id="PS50111"/>
    </source>
</evidence>
<evidence type="ECO:0000256" key="5">
    <source>
        <dbReference type="ARBA" id="ARBA00022519"/>
    </source>
</evidence>
<keyword evidence="3" id="KW-0488">Methylation</keyword>
<dbReference type="SUPFAM" id="SSF47170">
    <property type="entry name" value="Aspartate receptor, ligand-binding domain"/>
    <property type="match status" value="1"/>
</dbReference>
<dbReference type="PANTHER" id="PTHR43531">
    <property type="entry name" value="PROTEIN ICFG"/>
    <property type="match status" value="1"/>
</dbReference>
<feature type="transmembrane region" description="Helical" evidence="12">
    <location>
        <begin position="21"/>
        <end position="47"/>
    </location>
</feature>
<comment type="subcellular location">
    <subcellularLocation>
        <location evidence="1">Cell inner membrane</location>
        <topology evidence="1">Multi-pass membrane protein</topology>
    </subcellularLocation>
</comment>
<dbReference type="InterPro" id="IPR004090">
    <property type="entry name" value="Chemotax_Me-accpt_rcpt"/>
</dbReference>
<dbReference type="SUPFAM" id="SSF58104">
    <property type="entry name" value="Methyl-accepting chemotaxis protein (MCP) signaling domain"/>
    <property type="match status" value="1"/>
</dbReference>
<dbReference type="InterPro" id="IPR003660">
    <property type="entry name" value="HAMP_dom"/>
</dbReference>
<dbReference type="InterPro" id="IPR035440">
    <property type="entry name" value="4HB_MCP_dom_sf"/>
</dbReference>
<dbReference type="InterPro" id="IPR051310">
    <property type="entry name" value="MCP_chemotaxis"/>
</dbReference>
<evidence type="ECO:0000256" key="3">
    <source>
        <dbReference type="ARBA" id="ARBA00022481"/>
    </source>
</evidence>
<evidence type="ECO:0000256" key="8">
    <source>
        <dbReference type="ARBA" id="ARBA00023136"/>
    </source>
</evidence>
<dbReference type="InterPro" id="IPR003122">
    <property type="entry name" value="Tar_rcpt_lig-bd"/>
</dbReference>
<keyword evidence="9 11" id="KW-0807">Transducer</keyword>
<dbReference type="PROSITE" id="PS50885">
    <property type="entry name" value="HAMP"/>
    <property type="match status" value="1"/>
</dbReference>
<gene>
    <name evidence="15" type="primary">tsr_4</name>
    <name evidence="15" type="ORF">NCTC13032_03359</name>
</gene>
<evidence type="ECO:0000256" key="4">
    <source>
        <dbReference type="ARBA" id="ARBA00022500"/>
    </source>
</evidence>
<dbReference type="Proteomes" id="UP000310719">
    <property type="component" value="Chromosome"/>
</dbReference>
<organism evidence="15 16">
    <name type="scientific">Leclercia adecarboxylata</name>
    <dbReference type="NCBI Taxonomy" id="83655"/>
    <lineage>
        <taxon>Bacteria</taxon>
        <taxon>Pseudomonadati</taxon>
        <taxon>Pseudomonadota</taxon>
        <taxon>Gammaproteobacteria</taxon>
        <taxon>Enterobacterales</taxon>
        <taxon>Enterobacteriaceae</taxon>
        <taxon>Leclercia</taxon>
    </lineage>
</organism>
<dbReference type="CDD" id="cd19407">
    <property type="entry name" value="Tar_Tsr_sensor"/>
    <property type="match status" value="1"/>
</dbReference>
<keyword evidence="4" id="KW-0145">Chemotaxis</keyword>